<name>A0A0F9FC03_9ZZZZ</name>
<comment type="caution">
    <text evidence="2">The sequence shown here is derived from an EMBL/GenBank/DDBJ whole genome shotgun (WGS) entry which is preliminary data.</text>
</comment>
<gene>
    <name evidence="2" type="ORF">LCGC14_2322950</name>
</gene>
<feature type="domain" description="Polysaccharide pyruvyl transferase" evidence="1">
    <location>
        <begin position="15"/>
        <end position="198"/>
    </location>
</feature>
<proteinExistence type="predicted"/>
<dbReference type="EMBL" id="LAZR01033228">
    <property type="protein sequence ID" value="KKL48692.1"/>
    <property type="molecule type" value="Genomic_DNA"/>
</dbReference>
<organism evidence="2">
    <name type="scientific">marine sediment metagenome</name>
    <dbReference type="NCBI Taxonomy" id="412755"/>
    <lineage>
        <taxon>unclassified sequences</taxon>
        <taxon>metagenomes</taxon>
        <taxon>ecological metagenomes</taxon>
    </lineage>
</organism>
<accession>A0A0F9FC03</accession>
<evidence type="ECO:0000313" key="2">
    <source>
        <dbReference type="EMBL" id="KKL48692.1"/>
    </source>
</evidence>
<evidence type="ECO:0000259" key="1">
    <source>
        <dbReference type="Pfam" id="PF04230"/>
    </source>
</evidence>
<sequence length="213" mass="24291">MKIVLINDTSDNGHFGCQLVGKAYRDLLDERGVEIIKTQYRREPLDRKACDRADLVIVNGEGCIHHGKYEELLQIGNEYPAILMNCSIQNLANNPYDSLRAFKRVTVRESYTYDYLRRIVGFGAHIVPDVIFARKLRRTRPVISKELFTSDCSRRSHQDWSCRAKSPDFLATLSSYSHASVGRFHAACACAMMGIPFTAWRGNTWKVEGLLQD</sequence>
<dbReference type="AlphaFoldDB" id="A0A0F9FC03"/>
<protein>
    <recommendedName>
        <fullName evidence="1">Polysaccharide pyruvyl transferase domain-containing protein</fullName>
    </recommendedName>
</protein>
<feature type="non-terminal residue" evidence="2">
    <location>
        <position position="213"/>
    </location>
</feature>
<reference evidence="2" key="1">
    <citation type="journal article" date="2015" name="Nature">
        <title>Complex archaea that bridge the gap between prokaryotes and eukaryotes.</title>
        <authorList>
            <person name="Spang A."/>
            <person name="Saw J.H."/>
            <person name="Jorgensen S.L."/>
            <person name="Zaremba-Niedzwiedzka K."/>
            <person name="Martijn J."/>
            <person name="Lind A.E."/>
            <person name="van Eijk R."/>
            <person name="Schleper C."/>
            <person name="Guy L."/>
            <person name="Ettema T.J."/>
        </authorList>
    </citation>
    <scope>NUCLEOTIDE SEQUENCE</scope>
</reference>
<dbReference type="Pfam" id="PF04230">
    <property type="entry name" value="PS_pyruv_trans"/>
    <property type="match status" value="1"/>
</dbReference>
<dbReference type="InterPro" id="IPR007345">
    <property type="entry name" value="Polysacch_pyruvyl_Trfase"/>
</dbReference>